<dbReference type="EMBL" id="JAZBJZ010000006">
    <property type="protein sequence ID" value="MEE3715655.1"/>
    <property type="molecule type" value="Genomic_DNA"/>
</dbReference>
<proteinExistence type="predicted"/>
<evidence type="ECO:0000313" key="1">
    <source>
        <dbReference type="EMBL" id="MEE3715655.1"/>
    </source>
</evidence>
<name>A0AAW9PQG2_9CYAN</name>
<accession>A0AAW9PQG2</accession>
<sequence length="138" mass="14922">MLAVSTLSVLPTKVYAHEVEVSGDVGGLIHLEPNDNPVAGKPTQVWIALTKRGGEIIPLEQCDCILEVRTKPFRLSSVPIFPTLKPTSAERYRGIPGAEVIFPHIGRYELQLSGKPKAGADFSPFVLNFEVTVATGRG</sequence>
<gene>
    <name evidence="1" type="ORF">V2H45_02725</name>
</gene>
<reference evidence="1" key="1">
    <citation type="submission" date="2024-01" db="EMBL/GenBank/DDBJ databases">
        <title>Bank of Algae and Cyanobacteria of the Azores (BACA) strain genomes.</title>
        <authorList>
            <person name="Luz R."/>
            <person name="Cordeiro R."/>
            <person name="Fonseca A."/>
            <person name="Goncalves V."/>
        </authorList>
    </citation>
    <scope>NUCLEOTIDE SEQUENCE</scope>
    <source>
        <strain evidence="1">BACA0141</strain>
    </source>
</reference>
<organism evidence="1 2">
    <name type="scientific">Tumidithrix elongata BACA0141</name>
    <dbReference type="NCBI Taxonomy" id="2716417"/>
    <lineage>
        <taxon>Bacteria</taxon>
        <taxon>Bacillati</taxon>
        <taxon>Cyanobacteriota</taxon>
        <taxon>Cyanophyceae</taxon>
        <taxon>Pseudanabaenales</taxon>
        <taxon>Pseudanabaenaceae</taxon>
        <taxon>Tumidithrix</taxon>
        <taxon>Tumidithrix elongata</taxon>
    </lineage>
</organism>
<dbReference type="AlphaFoldDB" id="A0AAW9PQG2"/>
<comment type="caution">
    <text evidence="1">The sequence shown here is derived from an EMBL/GenBank/DDBJ whole genome shotgun (WGS) entry which is preliminary data.</text>
</comment>
<keyword evidence="2" id="KW-1185">Reference proteome</keyword>
<evidence type="ECO:0008006" key="3">
    <source>
        <dbReference type="Google" id="ProtNLM"/>
    </source>
</evidence>
<protein>
    <recommendedName>
        <fullName evidence="3">Transketolase</fullName>
    </recommendedName>
</protein>
<dbReference type="Proteomes" id="UP001333818">
    <property type="component" value="Unassembled WGS sequence"/>
</dbReference>
<evidence type="ECO:0000313" key="2">
    <source>
        <dbReference type="Proteomes" id="UP001333818"/>
    </source>
</evidence>